<dbReference type="InterPro" id="IPR029057">
    <property type="entry name" value="PRTase-like"/>
</dbReference>
<dbReference type="PRINTS" id="PR00988">
    <property type="entry name" value="URIDINKINASE"/>
</dbReference>
<feature type="domain" description="Phosphoribulokinase/uridine kinase" evidence="8">
    <location>
        <begin position="66"/>
        <end position="253"/>
    </location>
</feature>
<dbReference type="STRING" id="45354.A0A1L0BJ34"/>
<comment type="similarity">
    <text evidence="6">Belongs to the uridine kinase family.</text>
</comment>
<dbReference type="GO" id="GO:0004849">
    <property type="term" value="F:uridine kinase activity"/>
    <property type="evidence" value="ECO:0007669"/>
    <property type="project" value="UniProtKB-EC"/>
</dbReference>
<keyword evidence="6" id="KW-0067">ATP-binding</keyword>
<dbReference type="Gene3D" id="3.40.50.300">
    <property type="entry name" value="P-loop containing nucleotide triphosphate hydrolases"/>
    <property type="match status" value="1"/>
</dbReference>
<organism evidence="10 11">
    <name type="scientific">Sungouiella intermedia</name>
    <dbReference type="NCBI Taxonomy" id="45354"/>
    <lineage>
        <taxon>Eukaryota</taxon>
        <taxon>Fungi</taxon>
        <taxon>Dikarya</taxon>
        <taxon>Ascomycota</taxon>
        <taxon>Saccharomycotina</taxon>
        <taxon>Pichiomycetes</taxon>
        <taxon>Metschnikowiaceae</taxon>
        <taxon>Sungouiella</taxon>
    </lineage>
</organism>
<dbReference type="InterPro" id="IPR006083">
    <property type="entry name" value="PRK/URK"/>
</dbReference>
<reference evidence="10 11" key="1">
    <citation type="submission" date="2016-10" db="EMBL/GenBank/DDBJ databases">
        <authorList>
            <person name="de Groot N.N."/>
        </authorList>
    </citation>
    <scope>NUCLEOTIDE SEQUENCE [LARGE SCALE GENOMIC DNA]</scope>
    <source>
        <strain evidence="10 11">CBS 141442</strain>
    </source>
</reference>
<evidence type="ECO:0000256" key="5">
    <source>
        <dbReference type="ARBA" id="ARBA00022777"/>
    </source>
</evidence>
<dbReference type="EMBL" id="LT635758">
    <property type="protein sequence ID" value="SGZ51385.1"/>
    <property type="molecule type" value="Genomic_DNA"/>
</dbReference>
<evidence type="ECO:0000259" key="8">
    <source>
        <dbReference type="Pfam" id="PF00485"/>
    </source>
</evidence>
<comment type="catalytic activity">
    <reaction evidence="6">
        <text>cytidine + ATP = CMP + ADP + H(+)</text>
        <dbReference type="Rhea" id="RHEA:24674"/>
        <dbReference type="ChEBI" id="CHEBI:15378"/>
        <dbReference type="ChEBI" id="CHEBI:17562"/>
        <dbReference type="ChEBI" id="CHEBI:30616"/>
        <dbReference type="ChEBI" id="CHEBI:60377"/>
        <dbReference type="ChEBI" id="CHEBI:456216"/>
        <dbReference type="EC" id="2.7.1.48"/>
    </reaction>
</comment>
<dbReference type="Pfam" id="PF00485">
    <property type="entry name" value="PRK"/>
    <property type="match status" value="1"/>
</dbReference>
<keyword evidence="5 6" id="KW-0418">Kinase</keyword>
<evidence type="ECO:0000313" key="10">
    <source>
        <dbReference type="EMBL" id="SGZ51385.1"/>
    </source>
</evidence>
<feature type="region of interest" description="Disordered" evidence="7">
    <location>
        <begin position="1"/>
        <end position="37"/>
    </location>
</feature>
<dbReference type="Gene3D" id="3.40.50.2020">
    <property type="match status" value="1"/>
</dbReference>
<feature type="domain" description="Phosphoribosyltransferase" evidence="9">
    <location>
        <begin position="299"/>
        <end position="478"/>
    </location>
</feature>
<dbReference type="GO" id="GO:0044206">
    <property type="term" value="P:UMP salvage"/>
    <property type="evidence" value="ECO:0007669"/>
    <property type="project" value="UniProtKB-UniPathway"/>
</dbReference>
<evidence type="ECO:0000259" key="9">
    <source>
        <dbReference type="Pfam" id="PF14681"/>
    </source>
</evidence>
<comment type="pathway">
    <text evidence="2 6">Pyrimidine metabolism; CTP biosynthesis via salvage pathway; CTP from cytidine: step 1/3.</text>
</comment>
<dbReference type="InterPro" id="IPR000764">
    <property type="entry name" value="Uridine_kinase-like"/>
</dbReference>
<dbReference type="InterPro" id="IPR027417">
    <property type="entry name" value="P-loop_NTPase"/>
</dbReference>
<evidence type="ECO:0000256" key="2">
    <source>
        <dbReference type="ARBA" id="ARBA00004784"/>
    </source>
</evidence>
<dbReference type="GO" id="GO:0044211">
    <property type="term" value="P:CTP salvage"/>
    <property type="evidence" value="ECO:0007669"/>
    <property type="project" value="UniProtKB-UniPathway"/>
</dbReference>
<proteinExistence type="inferred from homology"/>
<dbReference type="CDD" id="cd06223">
    <property type="entry name" value="PRTases_typeI"/>
    <property type="match status" value="1"/>
</dbReference>
<dbReference type="UniPathway" id="UPA00579">
    <property type="reaction ID" value="UER00640"/>
</dbReference>
<evidence type="ECO:0000256" key="3">
    <source>
        <dbReference type="ARBA" id="ARBA00022679"/>
    </source>
</evidence>
<evidence type="ECO:0000313" key="11">
    <source>
        <dbReference type="Proteomes" id="UP000182334"/>
    </source>
</evidence>
<keyword evidence="3 6" id="KW-0808">Transferase</keyword>
<gene>
    <name evidence="10" type="ORF">SAMEA4029010_CIC11G00000002984</name>
</gene>
<evidence type="ECO:0000256" key="7">
    <source>
        <dbReference type="SAM" id="MobiDB-lite"/>
    </source>
</evidence>
<dbReference type="UniPathway" id="UPA00574">
    <property type="reaction ID" value="UER00637"/>
</dbReference>
<dbReference type="GO" id="GO:0005524">
    <property type="term" value="F:ATP binding"/>
    <property type="evidence" value="ECO:0007669"/>
    <property type="project" value="UniProtKB-KW"/>
</dbReference>
<feature type="compositionally biased region" description="Basic residues" evidence="7">
    <location>
        <begin position="1"/>
        <end position="12"/>
    </location>
</feature>
<keyword evidence="11" id="KW-1185">Reference proteome</keyword>
<sequence length="513" mass="57583">MSPLSHKPRRSSRIAPNDDESGSFFSPTPKSEPHTSVSDLDLYNLSIKTSGQKKVTYIPPWTEPYVIGVAGFSGSGKTSISQRIILELNQPWTVLLSFDNFYNPLTPEQSKQAFANNFDFDTPDAMDIDMVVEKLTSLKQGKKTEIPVYSFAQHTRTDKTITIYGANVIIIEGIYALYDKRLLDLMDVKIFVDTDLDVCLARRLTRDILYRGRDLEGALRQWETFVKPNAVASVTPTMQNADLVIPRGLENTTAIELMIKHIQKQLALKSSLHLRRLKSLGLGSKFPLLAFSNLKVLPTTNHTAGIHSILFSQSTDRTDFIFYFDRIANLLLELALEQLTVFAPKVVKCHGNYEFKGVEQTQDIVAVSIIRSGDCFMTSIRKTFPAIPIGKLLIQSDSLTGEPQLHAESLPSTVSGAQYFLFDAQIISGAGAIMAIQVLVDHGINLKDVTLITYLLTEIGVRRIFHVFPEVKIIVGKLSNVEESESKYNSEKFHDTDWLFRTRFIDSLYFGTD</sequence>
<dbReference type="GO" id="GO:0043771">
    <property type="term" value="F:cytidine kinase activity"/>
    <property type="evidence" value="ECO:0007669"/>
    <property type="project" value="RHEA"/>
</dbReference>
<evidence type="ECO:0000256" key="4">
    <source>
        <dbReference type="ARBA" id="ARBA00022741"/>
    </source>
</evidence>
<dbReference type="FunFam" id="3.40.50.300:FF:000339">
    <property type="entry name" value="Uridine kinase"/>
    <property type="match status" value="1"/>
</dbReference>
<dbReference type="SUPFAM" id="SSF53271">
    <property type="entry name" value="PRTase-like"/>
    <property type="match status" value="1"/>
</dbReference>
<dbReference type="CDD" id="cd02023">
    <property type="entry name" value="UMPK"/>
    <property type="match status" value="1"/>
</dbReference>
<comment type="catalytic activity">
    <reaction evidence="6">
        <text>uridine + ATP = UMP + ADP + H(+)</text>
        <dbReference type="Rhea" id="RHEA:16825"/>
        <dbReference type="ChEBI" id="CHEBI:15378"/>
        <dbReference type="ChEBI" id="CHEBI:16704"/>
        <dbReference type="ChEBI" id="CHEBI:30616"/>
        <dbReference type="ChEBI" id="CHEBI:57865"/>
        <dbReference type="ChEBI" id="CHEBI:456216"/>
        <dbReference type="EC" id="2.7.1.48"/>
    </reaction>
</comment>
<evidence type="ECO:0000256" key="1">
    <source>
        <dbReference type="ARBA" id="ARBA00004690"/>
    </source>
</evidence>
<accession>A0A1L0BJ34</accession>
<dbReference type="PANTHER" id="PTHR10285">
    <property type="entry name" value="URIDINE KINASE"/>
    <property type="match status" value="1"/>
</dbReference>
<dbReference type="OrthoDB" id="738517at2759"/>
<dbReference type="Pfam" id="PF14681">
    <property type="entry name" value="UPRTase"/>
    <property type="match status" value="1"/>
</dbReference>
<dbReference type="NCBIfam" id="NF004018">
    <property type="entry name" value="PRK05480.1"/>
    <property type="match status" value="1"/>
</dbReference>
<dbReference type="AlphaFoldDB" id="A0A1L0BJ34"/>
<comment type="pathway">
    <text evidence="1 6">Pyrimidine metabolism; UMP biosynthesis via salvage pathway; UMP from uridine: step 1/1.</text>
</comment>
<protein>
    <recommendedName>
        <fullName evidence="6">Uridine kinase</fullName>
        <ecNumber evidence="6">2.7.1.48</ecNumber>
    </recommendedName>
</protein>
<feature type="compositionally biased region" description="Polar residues" evidence="7">
    <location>
        <begin position="23"/>
        <end position="37"/>
    </location>
</feature>
<dbReference type="InterPro" id="IPR000836">
    <property type="entry name" value="PRTase_dom"/>
</dbReference>
<dbReference type="SUPFAM" id="SSF52540">
    <property type="entry name" value="P-loop containing nucleoside triphosphate hydrolases"/>
    <property type="match status" value="1"/>
</dbReference>
<dbReference type="NCBIfam" id="TIGR00235">
    <property type="entry name" value="udk"/>
    <property type="match status" value="1"/>
</dbReference>
<dbReference type="EC" id="2.7.1.48" evidence="6"/>
<name>A0A1L0BJ34_9ASCO</name>
<evidence type="ECO:0000256" key="6">
    <source>
        <dbReference type="RuleBase" id="RU003825"/>
    </source>
</evidence>
<dbReference type="Proteomes" id="UP000182334">
    <property type="component" value="Chromosome III"/>
</dbReference>
<keyword evidence="4 6" id="KW-0547">Nucleotide-binding</keyword>